<proteinExistence type="predicted"/>
<dbReference type="PROSITE" id="PS51257">
    <property type="entry name" value="PROKAR_LIPOPROTEIN"/>
    <property type="match status" value="1"/>
</dbReference>
<gene>
    <name evidence="2" type="ORF">COA07_10160</name>
</gene>
<keyword evidence="3" id="KW-1185">Reference proteome</keyword>
<accession>A0A2A4I8P9</accession>
<name>A0A2A4I8P9_9SPHN</name>
<organism evidence="2 3">
    <name type="scientific">Sphingomonas adhaesiva</name>
    <dbReference type="NCBI Taxonomy" id="28212"/>
    <lineage>
        <taxon>Bacteria</taxon>
        <taxon>Pseudomonadati</taxon>
        <taxon>Pseudomonadota</taxon>
        <taxon>Alphaproteobacteria</taxon>
        <taxon>Sphingomonadales</taxon>
        <taxon>Sphingomonadaceae</taxon>
        <taxon>Sphingomonas</taxon>
    </lineage>
</organism>
<dbReference type="EMBL" id="NWVC01000004">
    <property type="protein sequence ID" value="PCG14163.1"/>
    <property type="molecule type" value="Genomic_DNA"/>
</dbReference>
<dbReference type="AlphaFoldDB" id="A0A2A4I8P9"/>
<dbReference type="InterPro" id="IPR021395">
    <property type="entry name" value="DUF3035"/>
</dbReference>
<dbReference type="Proteomes" id="UP000218323">
    <property type="component" value="Unassembled WGS sequence"/>
</dbReference>
<evidence type="ECO:0000256" key="1">
    <source>
        <dbReference type="SAM" id="MobiDB-lite"/>
    </source>
</evidence>
<reference evidence="2 3" key="1">
    <citation type="submission" date="2017-09" db="EMBL/GenBank/DDBJ databases">
        <title>Sphingomonas adhaesiva DSM 7418, whole genome shotgun sequence.</title>
        <authorList>
            <person name="Feng G."/>
            <person name="Zhu H."/>
        </authorList>
    </citation>
    <scope>NUCLEOTIDE SEQUENCE [LARGE SCALE GENOMIC DNA]</scope>
    <source>
        <strain evidence="2 3">DSM 7418</strain>
    </source>
</reference>
<dbReference type="Pfam" id="PF11233">
    <property type="entry name" value="DUF3035"/>
    <property type="match status" value="1"/>
</dbReference>
<dbReference type="RefSeq" id="WP_096640939.1">
    <property type="nucleotide sequence ID" value="NZ_JBHIWA010000111.1"/>
</dbReference>
<evidence type="ECO:0000313" key="2">
    <source>
        <dbReference type="EMBL" id="PCG14163.1"/>
    </source>
</evidence>
<comment type="caution">
    <text evidence="2">The sequence shown here is derived from an EMBL/GenBank/DDBJ whole genome shotgun (WGS) entry which is preliminary data.</text>
</comment>
<evidence type="ECO:0000313" key="3">
    <source>
        <dbReference type="Proteomes" id="UP000218323"/>
    </source>
</evidence>
<feature type="region of interest" description="Disordered" evidence="1">
    <location>
        <begin position="122"/>
        <end position="152"/>
    </location>
</feature>
<protein>
    <recommendedName>
        <fullName evidence="4">DUF3035 domain-containing protein</fullName>
    </recommendedName>
</protein>
<feature type="compositionally biased region" description="Low complexity" evidence="1">
    <location>
        <begin position="131"/>
        <end position="152"/>
    </location>
</feature>
<sequence length="152" mass="15037">MRKSVVVVASLTALALVSGCGKSGYDRARPDEFAVARQPPLVIPPDFALVPPQPGAARTQGVNTQAQTLEALFGGPAQRTGTQGAVIDEAGGTGAAQAGIRSAVGDPQTNVIDKGQTTRDIIAAPQGDGQGARASAGATAAPAASATPAPQQ</sequence>
<evidence type="ECO:0008006" key="4">
    <source>
        <dbReference type="Google" id="ProtNLM"/>
    </source>
</evidence>